<proteinExistence type="predicted"/>
<evidence type="ECO:0000313" key="2">
    <source>
        <dbReference type="EMBL" id="GIX67738.1"/>
    </source>
</evidence>
<evidence type="ECO:0000256" key="1">
    <source>
        <dbReference type="SAM" id="MobiDB-lite"/>
    </source>
</evidence>
<protein>
    <recommendedName>
        <fullName evidence="4">Beta-ketoacyl synthase N-terminal domain-containing protein</fullName>
    </recommendedName>
</protein>
<name>A0AAV4M5X1_CAEEX</name>
<reference evidence="2 3" key="1">
    <citation type="submission" date="2021-06" db="EMBL/GenBank/DDBJ databases">
        <title>Caerostris extrusa draft genome.</title>
        <authorList>
            <person name="Kono N."/>
            <person name="Arakawa K."/>
        </authorList>
    </citation>
    <scope>NUCLEOTIDE SEQUENCE [LARGE SCALE GENOMIC DNA]</scope>
</reference>
<dbReference type="AlphaFoldDB" id="A0AAV4M5X1"/>
<gene>
    <name evidence="2" type="ORF">CEXT_56081</name>
</gene>
<dbReference type="EMBL" id="BPLR01001896">
    <property type="protein sequence ID" value="GIX67738.1"/>
    <property type="molecule type" value="Genomic_DNA"/>
</dbReference>
<evidence type="ECO:0008006" key="4">
    <source>
        <dbReference type="Google" id="ProtNLM"/>
    </source>
</evidence>
<dbReference type="Proteomes" id="UP001054945">
    <property type="component" value="Unassembled WGS sequence"/>
</dbReference>
<keyword evidence="3" id="KW-1185">Reference proteome</keyword>
<evidence type="ECO:0000313" key="3">
    <source>
        <dbReference type="Proteomes" id="UP001054945"/>
    </source>
</evidence>
<sequence length="70" mass="7847">MQSEEYCTGGLDPEDIVISGVAGRFPECDNVGNWKKALTRRRTSHYFPAYDTQKARGGQPTARLKHFSSL</sequence>
<feature type="region of interest" description="Disordered" evidence="1">
    <location>
        <begin position="51"/>
        <end position="70"/>
    </location>
</feature>
<accession>A0AAV4M5X1</accession>
<comment type="caution">
    <text evidence="2">The sequence shown here is derived from an EMBL/GenBank/DDBJ whole genome shotgun (WGS) entry which is preliminary data.</text>
</comment>
<organism evidence="2 3">
    <name type="scientific">Caerostris extrusa</name>
    <name type="common">Bark spider</name>
    <name type="synonym">Caerostris bankana</name>
    <dbReference type="NCBI Taxonomy" id="172846"/>
    <lineage>
        <taxon>Eukaryota</taxon>
        <taxon>Metazoa</taxon>
        <taxon>Ecdysozoa</taxon>
        <taxon>Arthropoda</taxon>
        <taxon>Chelicerata</taxon>
        <taxon>Arachnida</taxon>
        <taxon>Araneae</taxon>
        <taxon>Araneomorphae</taxon>
        <taxon>Entelegynae</taxon>
        <taxon>Araneoidea</taxon>
        <taxon>Araneidae</taxon>
        <taxon>Caerostris</taxon>
    </lineage>
</organism>